<dbReference type="InterPro" id="IPR051330">
    <property type="entry name" value="Phosphatase_reg/MetRdx"/>
</dbReference>
<dbReference type="Pfam" id="PF04176">
    <property type="entry name" value="TIP41"/>
    <property type="match status" value="1"/>
</dbReference>
<dbReference type="Proteomes" id="UP000789405">
    <property type="component" value="Unassembled WGS sequence"/>
</dbReference>
<gene>
    <name evidence="2" type="ORF">DERYTH_LOCUS291</name>
</gene>
<evidence type="ECO:0000256" key="1">
    <source>
        <dbReference type="ARBA" id="ARBA00006658"/>
    </source>
</evidence>
<evidence type="ECO:0000313" key="2">
    <source>
        <dbReference type="EMBL" id="CAG8447210.1"/>
    </source>
</evidence>
<sequence length="273" mass="31663">MDLPKYENFAEGSRQGIRIHGWTISTTKLPIFNSQEIDRLQKQISIPLPEMFFGNNKLQVTNEHGIIFELSPVDALKFIDATKEGGDRVKVAYSEEWKHKNAKNHGHIKDVVKPYDWTYSTSYSGTLLYGQDFEKTIDRIDVEKLKIPEPILFYDEIILFEDELADNGTALLNAKVRVMPSGFFILQRFFLRVDEVLFQLNETRIYHEFGTEYILKEYSSREIPYSKVKAQIPKSKGNDISQLTDPDWVSSKLPKSKERDLILEKLRVVPLLS</sequence>
<name>A0A9N8YR41_9GLOM</name>
<dbReference type="OrthoDB" id="10253878at2759"/>
<comment type="caution">
    <text evidence="2">The sequence shown here is derived from an EMBL/GenBank/DDBJ whole genome shotgun (WGS) entry which is preliminary data.</text>
</comment>
<comment type="similarity">
    <text evidence="1">Belongs to the TIP41 family.</text>
</comment>
<dbReference type="AlphaFoldDB" id="A0A9N8YR41"/>
<dbReference type="EMBL" id="CAJVPY010000059">
    <property type="protein sequence ID" value="CAG8447210.1"/>
    <property type="molecule type" value="Genomic_DNA"/>
</dbReference>
<evidence type="ECO:0000313" key="3">
    <source>
        <dbReference type="Proteomes" id="UP000789405"/>
    </source>
</evidence>
<dbReference type="GO" id="GO:0031929">
    <property type="term" value="P:TOR signaling"/>
    <property type="evidence" value="ECO:0007669"/>
    <property type="project" value="TreeGrafter"/>
</dbReference>
<protein>
    <submittedName>
        <fullName evidence="2">7247_t:CDS:1</fullName>
    </submittedName>
</protein>
<reference evidence="2" key="1">
    <citation type="submission" date="2021-06" db="EMBL/GenBank/DDBJ databases">
        <authorList>
            <person name="Kallberg Y."/>
            <person name="Tangrot J."/>
            <person name="Rosling A."/>
        </authorList>
    </citation>
    <scope>NUCLEOTIDE SEQUENCE</scope>
    <source>
        <strain evidence="2">MA453B</strain>
    </source>
</reference>
<dbReference type="InterPro" id="IPR007303">
    <property type="entry name" value="TIP41-like"/>
</dbReference>
<keyword evidence="3" id="KW-1185">Reference proteome</keyword>
<organism evidence="2 3">
    <name type="scientific">Dentiscutata erythropus</name>
    <dbReference type="NCBI Taxonomy" id="1348616"/>
    <lineage>
        <taxon>Eukaryota</taxon>
        <taxon>Fungi</taxon>
        <taxon>Fungi incertae sedis</taxon>
        <taxon>Mucoromycota</taxon>
        <taxon>Glomeromycotina</taxon>
        <taxon>Glomeromycetes</taxon>
        <taxon>Diversisporales</taxon>
        <taxon>Gigasporaceae</taxon>
        <taxon>Dentiscutata</taxon>
    </lineage>
</organism>
<dbReference type="PANTHER" id="PTHR21021:SF16">
    <property type="entry name" value="TIP41-LIKE PROTEIN"/>
    <property type="match status" value="1"/>
</dbReference>
<accession>A0A9N8YR41</accession>
<dbReference type="GO" id="GO:0005829">
    <property type="term" value="C:cytosol"/>
    <property type="evidence" value="ECO:0007669"/>
    <property type="project" value="TreeGrafter"/>
</dbReference>
<proteinExistence type="inferred from homology"/>
<dbReference type="PANTHER" id="PTHR21021">
    <property type="entry name" value="GAF/PUTATIVE CYTOSKELETAL PROTEIN"/>
    <property type="match status" value="1"/>
</dbReference>